<dbReference type="GO" id="GO:0050313">
    <property type="term" value="F:sulfur dioxygenase activity"/>
    <property type="evidence" value="ECO:0007669"/>
    <property type="project" value="InterPro"/>
</dbReference>
<dbReference type="Pfam" id="PF00753">
    <property type="entry name" value="Lactamase_B"/>
    <property type="match status" value="1"/>
</dbReference>
<proteinExistence type="predicted"/>
<dbReference type="SUPFAM" id="SSF56281">
    <property type="entry name" value="Metallo-hydrolase/oxidoreductase"/>
    <property type="match status" value="1"/>
</dbReference>
<organism evidence="3 4">
    <name type="scientific">Crenobacter intestini</name>
    <dbReference type="NCBI Taxonomy" id="2563443"/>
    <lineage>
        <taxon>Bacteria</taxon>
        <taxon>Pseudomonadati</taxon>
        <taxon>Pseudomonadota</taxon>
        <taxon>Betaproteobacteria</taxon>
        <taxon>Neisseriales</taxon>
        <taxon>Neisseriaceae</taxon>
        <taxon>Crenobacter</taxon>
    </lineage>
</organism>
<dbReference type="PANTHER" id="PTHR43084:SF1">
    <property type="entry name" value="PERSULFIDE DIOXYGENASE ETHE1, MITOCHONDRIAL"/>
    <property type="match status" value="1"/>
</dbReference>
<dbReference type="GO" id="GO:0070813">
    <property type="term" value="P:hydrogen sulfide metabolic process"/>
    <property type="evidence" value="ECO:0007669"/>
    <property type="project" value="TreeGrafter"/>
</dbReference>
<dbReference type="Proteomes" id="UP000308891">
    <property type="component" value="Unassembled WGS sequence"/>
</dbReference>
<dbReference type="OrthoDB" id="9784009at2"/>
<keyword evidence="1" id="KW-0479">Metal-binding</keyword>
<dbReference type="GO" id="GO:0046872">
    <property type="term" value="F:metal ion binding"/>
    <property type="evidence" value="ECO:0007669"/>
    <property type="project" value="UniProtKB-KW"/>
</dbReference>
<dbReference type="EMBL" id="STGJ01000012">
    <property type="protein sequence ID" value="TIC81177.1"/>
    <property type="molecule type" value="Genomic_DNA"/>
</dbReference>
<evidence type="ECO:0000313" key="3">
    <source>
        <dbReference type="EMBL" id="TIC81177.1"/>
    </source>
</evidence>
<keyword evidence="3" id="KW-0378">Hydrolase</keyword>
<feature type="domain" description="Metallo-beta-lactamase" evidence="2">
    <location>
        <begin position="14"/>
        <end position="204"/>
    </location>
</feature>
<accession>A0A4T0UR35</accession>
<dbReference type="InterPro" id="IPR051682">
    <property type="entry name" value="Mito_Persulfide_Diox"/>
</dbReference>
<dbReference type="InterPro" id="IPR001279">
    <property type="entry name" value="Metallo-B-lactamas"/>
</dbReference>
<name>A0A4T0UR35_9NEIS</name>
<dbReference type="Gene3D" id="3.60.15.10">
    <property type="entry name" value="Ribonuclease Z/Hydroxyacylglutathione hydrolase-like"/>
    <property type="match status" value="1"/>
</dbReference>
<dbReference type="InterPro" id="IPR036866">
    <property type="entry name" value="RibonucZ/Hydroxyglut_hydro"/>
</dbReference>
<sequence>MQASVQAFFEPVTGTVSYVVYDRDGGHAAIVDPVLDYDPKSGRTRTTSAEALVGFVREHKLAVQWILETHAHADHLSAAAWLRQQVGGKVAIGEKITEVQRIFAGVFDFGDDFARDGSQFDHLFAAGEHFSVGELTAEALFVPGHTPADIAYRIGDAVFVGDTLFMPDVGSARCDFPGGDAATLYRSAKALLALPDATRLFMCHDYPPAGRAPSWETTVAEQRRANIHLNDGVSEADFVALRDARDAKLEMPVLILPSVQVNIRAGEMPPKSANGVAYLKIPLNLM</sequence>
<evidence type="ECO:0000313" key="4">
    <source>
        <dbReference type="Proteomes" id="UP000308891"/>
    </source>
</evidence>
<dbReference type="AlphaFoldDB" id="A0A4T0UR35"/>
<dbReference type="GO" id="GO:0006749">
    <property type="term" value="P:glutathione metabolic process"/>
    <property type="evidence" value="ECO:0007669"/>
    <property type="project" value="InterPro"/>
</dbReference>
<dbReference type="PANTHER" id="PTHR43084">
    <property type="entry name" value="PERSULFIDE DIOXYGENASE ETHE1"/>
    <property type="match status" value="1"/>
</dbReference>
<dbReference type="CDD" id="cd07724">
    <property type="entry name" value="POD-like_MBL-fold"/>
    <property type="match status" value="1"/>
</dbReference>
<dbReference type="GO" id="GO:0016787">
    <property type="term" value="F:hydrolase activity"/>
    <property type="evidence" value="ECO:0007669"/>
    <property type="project" value="UniProtKB-KW"/>
</dbReference>
<reference evidence="3 4" key="1">
    <citation type="submission" date="2019-04" db="EMBL/GenBank/DDBJ databases">
        <title>Crenobacter sp. nov.</title>
        <authorList>
            <person name="Shi S."/>
        </authorList>
    </citation>
    <scope>NUCLEOTIDE SEQUENCE [LARGE SCALE GENOMIC DNA]</scope>
    <source>
        <strain evidence="3 4">GY 70310</strain>
    </source>
</reference>
<dbReference type="InterPro" id="IPR044528">
    <property type="entry name" value="POD-like_MBL-fold"/>
</dbReference>
<evidence type="ECO:0000256" key="1">
    <source>
        <dbReference type="ARBA" id="ARBA00022723"/>
    </source>
</evidence>
<dbReference type="RefSeq" id="WP_136554137.1">
    <property type="nucleotide sequence ID" value="NZ_STGJ01000012.1"/>
</dbReference>
<evidence type="ECO:0000259" key="2">
    <source>
        <dbReference type="SMART" id="SM00849"/>
    </source>
</evidence>
<gene>
    <name evidence="3" type="ORF">E5K04_11350</name>
</gene>
<keyword evidence="4" id="KW-1185">Reference proteome</keyword>
<comment type="caution">
    <text evidence="3">The sequence shown here is derived from an EMBL/GenBank/DDBJ whole genome shotgun (WGS) entry which is preliminary data.</text>
</comment>
<protein>
    <submittedName>
        <fullName evidence="3">MBL fold metallo-hydrolase</fullName>
    </submittedName>
</protein>
<dbReference type="SMART" id="SM00849">
    <property type="entry name" value="Lactamase_B"/>
    <property type="match status" value="1"/>
</dbReference>